<dbReference type="GO" id="GO:0005829">
    <property type="term" value="C:cytosol"/>
    <property type="evidence" value="ECO:0007669"/>
    <property type="project" value="UniProtKB-SubCell"/>
</dbReference>
<dbReference type="InterPro" id="IPR018619">
    <property type="entry name" value="Hyccin"/>
</dbReference>
<feature type="compositionally biased region" description="Basic and acidic residues" evidence="7">
    <location>
        <begin position="213"/>
        <end position="233"/>
    </location>
</feature>
<evidence type="ECO:0000256" key="6">
    <source>
        <dbReference type="ARBA" id="ARBA00034482"/>
    </source>
</evidence>
<feature type="region of interest" description="Disordered" evidence="7">
    <location>
        <begin position="172"/>
        <end position="354"/>
    </location>
</feature>
<comment type="caution">
    <text evidence="8">The sequence shown here is derived from an EMBL/GenBank/DDBJ whole genome shotgun (WGS) entry which is preliminary data.</text>
</comment>
<dbReference type="GO" id="GO:0072659">
    <property type="term" value="P:protein localization to plasma membrane"/>
    <property type="evidence" value="ECO:0007669"/>
    <property type="project" value="TreeGrafter"/>
</dbReference>
<feature type="compositionally biased region" description="Basic and acidic residues" evidence="7">
    <location>
        <begin position="244"/>
        <end position="289"/>
    </location>
</feature>
<dbReference type="Proteomes" id="UP001321473">
    <property type="component" value="Unassembled WGS sequence"/>
</dbReference>
<dbReference type="Pfam" id="PF09790">
    <property type="entry name" value="Hyccin"/>
    <property type="match status" value="1"/>
</dbReference>
<sequence length="354" mass="37161">MQSLSDLDADKFNGLFSLAHQALNDIHRRAMQQMYTDVLLVTSAIKNSLMASQCGQPAEGPMGISVAISPTTSTTTVSKAIITNASFRTKKLPDDIPIPEDLDMALPNDAGILGVIKEEGEEAGGGGAIAGAKAMIQGLPHLPGMRKLVKGITRKESTDKTAAAAAATAEVARVSTIPSSSDSQRSPEGGAGPQFFDQAPKHEASIGAVGGDHTTDARKASSKSKDSDRKEQTTIRTSSMSRTGTKEPSDKSSRSDRKEASSRREVSDKGGKSERKESADIAGKSRAEHNGGTAESQGKVSSKAEVPEPRNGIDKHDAVAAHETVGTAELKNLATAENTSNSRSDEKPQRTTQV</sequence>
<dbReference type="EMBL" id="JARKHS020035512">
    <property type="protein sequence ID" value="KAK8757161.1"/>
    <property type="molecule type" value="Genomic_DNA"/>
</dbReference>
<evidence type="ECO:0000313" key="9">
    <source>
        <dbReference type="Proteomes" id="UP001321473"/>
    </source>
</evidence>
<dbReference type="GO" id="GO:0005886">
    <property type="term" value="C:plasma membrane"/>
    <property type="evidence" value="ECO:0007669"/>
    <property type="project" value="UniProtKB-SubCell"/>
</dbReference>
<comment type="subcellular location">
    <subcellularLocation>
        <location evidence="1">Cell membrane</location>
    </subcellularLocation>
    <subcellularLocation>
        <location evidence="2">Cytoplasm</location>
        <location evidence="2">Cytosol</location>
    </subcellularLocation>
</comment>
<evidence type="ECO:0000256" key="2">
    <source>
        <dbReference type="ARBA" id="ARBA00004514"/>
    </source>
</evidence>
<evidence type="ECO:0000256" key="3">
    <source>
        <dbReference type="ARBA" id="ARBA00022475"/>
    </source>
</evidence>
<dbReference type="GO" id="GO:0046854">
    <property type="term" value="P:phosphatidylinositol phosphate biosynthetic process"/>
    <property type="evidence" value="ECO:0007669"/>
    <property type="project" value="TreeGrafter"/>
</dbReference>
<keyword evidence="5" id="KW-0472">Membrane</keyword>
<feature type="compositionally biased region" description="Basic and acidic residues" evidence="7">
    <location>
        <begin position="305"/>
        <end position="320"/>
    </location>
</feature>
<feature type="compositionally biased region" description="Basic and acidic residues" evidence="7">
    <location>
        <begin position="343"/>
        <end position="354"/>
    </location>
</feature>
<keyword evidence="4" id="KW-0963">Cytoplasm</keyword>
<accession>A0AAQ4D3X1</accession>
<protein>
    <submittedName>
        <fullName evidence="8">Uncharacterized protein</fullName>
    </submittedName>
</protein>
<comment type="similarity">
    <text evidence="6">Belongs to the Hyccin family.</text>
</comment>
<dbReference type="PANTHER" id="PTHR31220">
    <property type="entry name" value="HYCCIN RELATED"/>
    <property type="match status" value="1"/>
</dbReference>
<organism evidence="8 9">
    <name type="scientific">Amblyomma americanum</name>
    <name type="common">Lone star tick</name>
    <dbReference type="NCBI Taxonomy" id="6943"/>
    <lineage>
        <taxon>Eukaryota</taxon>
        <taxon>Metazoa</taxon>
        <taxon>Ecdysozoa</taxon>
        <taxon>Arthropoda</taxon>
        <taxon>Chelicerata</taxon>
        <taxon>Arachnida</taxon>
        <taxon>Acari</taxon>
        <taxon>Parasitiformes</taxon>
        <taxon>Ixodida</taxon>
        <taxon>Ixodoidea</taxon>
        <taxon>Ixodidae</taxon>
        <taxon>Amblyomminae</taxon>
        <taxon>Amblyomma</taxon>
    </lineage>
</organism>
<evidence type="ECO:0000256" key="7">
    <source>
        <dbReference type="SAM" id="MobiDB-lite"/>
    </source>
</evidence>
<evidence type="ECO:0000313" key="8">
    <source>
        <dbReference type="EMBL" id="KAK8757161.1"/>
    </source>
</evidence>
<feature type="compositionally biased region" description="Polar residues" evidence="7">
    <location>
        <begin position="176"/>
        <end position="186"/>
    </location>
</feature>
<proteinExistence type="inferred from homology"/>
<dbReference type="AlphaFoldDB" id="A0AAQ4D3X1"/>
<evidence type="ECO:0000256" key="4">
    <source>
        <dbReference type="ARBA" id="ARBA00022490"/>
    </source>
</evidence>
<evidence type="ECO:0000256" key="5">
    <source>
        <dbReference type="ARBA" id="ARBA00023136"/>
    </source>
</evidence>
<feature type="compositionally biased region" description="Polar residues" evidence="7">
    <location>
        <begin position="234"/>
        <end position="243"/>
    </location>
</feature>
<gene>
    <name evidence="8" type="ORF">V5799_000137</name>
</gene>
<keyword evidence="9" id="KW-1185">Reference proteome</keyword>
<name>A0AAQ4D3X1_AMBAM</name>
<reference evidence="8 9" key="1">
    <citation type="journal article" date="2023" name="Arcadia Sci">
        <title>De novo assembly of a long-read Amblyomma americanum tick genome.</title>
        <authorList>
            <person name="Chou S."/>
            <person name="Poskanzer K.E."/>
            <person name="Rollins M."/>
            <person name="Thuy-Boun P.S."/>
        </authorList>
    </citation>
    <scope>NUCLEOTIDE SEQUENCE [LARGE SCALE GENOMIC DNA]</scope>
    <source>
        <strain evidence="8">F_SG_1</strain>
        <tissue evidence="8">Salivary glands</tissue>
    </source>
</reference>
<evidence type="ECO:0000256" key="1">
    <source>
        <dbReference type="ARBA" id="ARBA00004236"/>
    </source>
</evidence>
<dbReference type="PANTHER" id="PTHR31220:SF1">
    <property type="entry name" value="GH21176P"/>
    <property type="match status" value="1"/>
</dbReference>
<keyword evidence="3" id="KW-1003">Cell membrane</keyword>